<feature type="compositionally biased region" description="Polar residues" evidence="1">
    <location>
        <begin position="25"/>
        <end position="39"/>
    </location>
</feature>
<protein>
    <submittedName>
        <fullName evidence="2">Uncharacterized protein</fullName>
    </submittedName>
</protein>
<feature type="region of interest" description="Disordered" evidence="1">
    <location>
        <begin position="1"/>
        <end position="39"/>
    </location>
</feature>
<accession>A0ABQ9IIL4</accession>
<feature type="compositionally biased region" description="Basic and acidic residues" evidence="1">
    <location>
        <begin position="174"/>
        <end position="183"/>
    </location>
</feature>
<evidence type="ECO:0000313" key="3">
    <source>
        <dbReference type="Proteomes" id="UP001159363"/>
    </source>
</evidence>
<dbReference type="EMBL" id="JARBHB010000001">
    <property type="protein sequence ID" value="KAJ8896502.1"/>
    <property type="molecule type" value="Genomic_DNA"/>
</dbReference>
<gene>
    <name evidence="2" type="ORF">PR048_001846</name>
</gene>
<keyword evidence="3" id="KW-1185">Reference proteome</keyword>
<evidence type="ECO:0000313" key="2">
    <source>
        <dbReference type="EMBL" id="KAJ8896502.1"/>
    </source>
</evidence>
<comment type="caution">
    <text evidence="2">The sequence shown here is derived from an EMBL/GenBank/DDBJ whole genome shotgun (WGS) entry which is preliminary data.</text>
</comment>
<evidence type="ECO:0000256" key="1">
    <source>
        <dbReference type="SAM" id="MobiDB-lite"/>
    </source>
</evidence>
<name>A0ABQ9IIL4_9NEOP</name>
<dbReference type="Proteomes" id="UP001159363">
    <property type="component" value="Chromosome 1"/>
</dbReference>
<proteinExistence type="predicted"/>
<feature type="region of interest" description="Disordered" evidence="1">
    <location>
        <begin position="165"/>
        <end position="214"/>
    </location>
</feature>
<sequence>MRVIEVSMEQHRNERVGETGDPRENSPTNGIVQHGDSNLQKGWEDPYSILNSINNEIFRICRQDSRAKTKVVLIDRMTQRWFGCCRVCQGWARAQMTRCAGHTSSSAARVKTQAAGGVPSLSRVPEMRQIDVSGDPDLGQRRPTTSIIPPSCSRTAAISIRVRVEQRRKARGGAKREIPEKTRLPVASTQTTRNSAPPHLGEPGSSPNGGRSRESTYVGIVPDDAAGRRVFSGISRLDPPLHSGAVQYSLRFILVSSQDLDEGSYQEVYRHLPTVERENRHAEMPSSRRAFRRESQHFWTVVSSRSGPSEDIKIFLCLMQTKFKRVYRVGLRSGNSLDSHSGGPGFDSRPGYPDFGFPWFHEDIRGECWDGTVASHHGEPGSIPDRVTGFEQVGIVPDDAVGWCEMNKCYSLNESVDEHC</sequence>
<organism evidence="2 3">
    <name type="scientific">Dryococelus australis</name>
    <dbReference type="NCBI Taxonomy" id="614101"/>
    <lineage>
        <taxon>Eukaryota</taxon>
        <taxon>Metazoa</taxon>
        <taxon>Ecdysozoa</taxon>
        <taxon>Arthropoda</taxon>
        <taxon>Hexapoda</taxon>
        <taxon>Insecta</taxon>
        <taxon>Pterygota</taxon>
        <taxon>Neoptera</taxon>
        <taxon>Polyneoptera</taxon>
        <taxon>Phasmatodea</taxon>
        <taxon>Verophasmatodea</taxon>
        <taxon>Anareolatae</taxon>
        <taxon>Phasmatidae</taxon>
        <taxon>Eurycanthinae</taxon>
        <taxon>Dryococelus</taxon>
    </lineage>
</organism>
<reference evidence="2 3" key="1">
    <citation type="submission" date="2023-02" db="EMBL/GenBank/DDBJ databases">
        <title>LHISI_Scaffold_Assembly.</title>
        <authorList>
            <person name="Stuart O.P."/>
            <person name="Cleave R."/>
            <person name="Magrath M.J.L."/>
            <person name="Mikheyev A.S."/>
        </authorList>
    </citation>
    <scope>NUCLEOTIDE SEQUENCE [LARGE SCALE GENOMIC DNA]</scope>
    <source>
        <strain evidence="2">Daus_M_001</strain>
        <tissue evidence="2">Leg muscle</tissue>
    </source>
</reference>
<feature type="compositionally biased region" description="Basic and acidic residues" evidence="1">
    <location>
        <begin position="8"/>
        <end position="24"/>
    </location>
</feature>